<evidence type="ECO:0000313" key="2">
    <source>
        <dbReference type="EMBL" id="ETO21481.1"/>
    </source>
</evidence>
<gene>
    <name evidence="2" type="ORF">RFI_15725</name>
</gene>
<keyword evidence="3" id="KW-1185">Reference proteome</keyword>
<dbReference type="CDD" id="cd00118">
    <property type="entry name" value="LysM"/>
    <property type="match status" value="1"/>
</dbReference>
<dbReference type="AlphaFoldDB" id="X6N640"/>
<dbReference type="OrthoDB" id="2107166at2759"/>
<organism evidence="2 3">
    <name type="scientific">Reticulomyxa filosa</name>
    <dbReference type="NCBI Taxonomy" id="46433"/>
    <lineage>
        <taxon>Eukaryota</taxon>
        <taxon>Sar</taxon>
        <taxon>Rhizaria</taxon>
        <taxon>Retaria</taxon>
        <taxon>Foraminifera</taxon>
        <taxon>Monothalamids</taxon>
        <taxon>Reticulomyxidae</taxon>
        <taxon>Reticulomyxa</taxon>
    </lineage>
</organism>
<evidence type="ECO:0000313" key="3">
    <source>
        <dbReference type="Proteomes" id="UP000023152"/>
    </source>
</evidence>
<name>X6N640_RETFI</name>
<accession>X6N640</accession>
<reference evidence="2 3" key="1">
    <citation type="journal article" date="2013" name="Curr. Biol.">
        <title>The Genome of the Foraminiferan Reticulomyxa filosa.</title>
        <authorList>
            <person name="Glockner G."/>
            <person name="Hulsmann N."/>
            <person name="Schleicher M."/>
            <person name="Noegel A.A."/>
            <person name="Eichinger L."/>
            <person name="Gallinger C."/>
            <person name="Pawlowski J."/>
            <person name="Sierra R."/>
            <person name="Euteneuer U."/>
            <person name="Pillet L."/>
            <person name="Moustafa A."/>
            <person name="Platzer M."/>
            <person name="Groth M."/>
            <person name="Szafranski K."/>
            <person name="Schliwa M."/>
        </authorList>
    </citation>
    <scope>NUCLEOTIDE SEQUENCE [LARGE SCALE GENOMIC DNA]</scope>
</reference>
<sequence length="268" mass="30554">MIIFFSLPCQVPIATPTNPNQIFETIIETLSGHILIVLPFFAKKCDSTLSTTCPELKKNMHAQKNQIMYHIPLPVKPKELDYSNLKMPQEKSETEEKVPHWPNTDGSIPQAPKGFAFHRVRTIESEEKTKQMIFFFGLTPSQSAFPLFILFIQEGDSLVSLSLRFGVSQAHLRKLNKEACFGHQLGHMVGKLLLIPLEGKASLSTEDTESVEKAKEIDEQLKRAKLTSSRPEDEKQKEPDEDGKYNLRKAFQFYAPEVDDHRCNYYLG</sequence>
<dbReference type="EMBL" id="ASPP01011579">
    <property type="protein sequence ID" value="ETO21481.1"/>
    <property type="molecule type" value="Genomic_DNA"/>
</dbReference>
<dbReference type="InterPro" id="IPR018392">
    <property type="entry name" value="LysM"/>
</dbReference>
<evidence type="ECO:0000256" key="1">
    <source>
        <dbReference type="SAM" id="MobiDB-lite"/>
    </source>
</evidence>
<comment type="caution">
    <text evidence="2">The sequence shown here is derived from an EMBL/GenBank/DDBJ whole genome shotgun (WGS) entry which is preliminary data.</text>
</comment>
<proteinExistence type="predicted"/>
<feature type="region of interest" description="Disordered" evidence="1">
    <location>
        <begin position="222"/>
        <end position="244"/>
    </location>
</feature>
<feature type="compositionally biased region" description="Basic and acidic residues" evidence="1">
    <location>
        <begin position="230"/>
        <end position="244"/>
    </location>
</feature>
<evidence type="ECO:0008006" key="4">
    <source>
        <dbReference type="Google" id="ProtNLM"/>
    </source>
</evidence>
<protein>
    <recommendedName>
        <fullName evidence="4">LysM domain-containing protein</fullName>
    </recommendedName>
</protein>
<dbReference type="Proteomes" id="UP000023152">
    <property type="component" value="Unassembled WGS sequence"/>
</dbReference>